<name>A0A0C1YC73_9CYAN</name>
<feature type="compositionally biased region" description="Acidic residues" evidence="1">
    <location>
        <begin position="84"/>
        <end position="98"/>
    </location>
</feature>
<reference evidence="2" key="3">
    <citation type="submission" date="2020-02" db="EMBL/GenBank/DDBJ databases">
        <authorList>
            <person name="Sarangi A.N."/>
            <person name="Ghosh S."/>
            <person name="Mukherjee M."/>
            <person name="Tripathy S."/>
        </authorList>
    </citation>
    <scope>NUCLEOTIDE SEQUENCE</scope>
    <source>
        <strain evidence="2">BDU141951</strain>
    </source>
</reference>
<dbReference type="EMBL" id="JTHE02000003">
    <property type="protein sequence ID" value="NEV67821.1"/>
    <property type="molecule type" value="Genomic_DNA"/>
</dbReference>
<accession>A0A0C1YC73</accession>
<organism evidence="2">
    <name type="scientific">Lyngbya confervoides BDU141951</name>
    <dbReference type="NCBI Taxonomy" id="1574623"/>
    <lineage>
        <taxon>Bacteria</taxon>
        <taxon>Bacillati</taxon>
        <taxon>Cyanobacteriota</taxon>
        <taxon>Cyanophyceae</taxon>
        <taxon>Oscillatoriophycideae</taxon>
        <taxon>Oscillatoriales</taxon>
        <taxon>Microcoleaceae</taxon>
        <taxon>Lyngbya</taxon>
    </lineage>
</organism>
<protein>
    <submittedName>
        <fullName evidence="2">Uncharacterized protein</fullName>
    </submittedName>
</protein>
<reference evidence="2" key="1">
    <citation type="submission" date="2014-11" db="EMBL/GenBank/DDBJ databases">
        <authorList>
            <person name="Malar M.C."/>
            <person name="Sen D."/>
            <person name="Tripathy S."/>
        </authorList>
    </citation>
    <scope>NUCLEOTIDE SEQUENCE</scope>
    <source>
        <strain evidence="2">BDU141951</strain>
    </source>
</reference>
<proteinExistence type="predicted"/>
<comment type="caution">
    <text evidence="2">The sequence shown here is derived from an EMBL/GenBank/DDBJ whole genome shotgun (WGS) entry which is preliminary data.</text>
</comment>
<feature type="region of interest" description="Disordered" evidence="1">
    <location>
        <begin position="73"/>
        <end position="98"/>
    </location>
</feature>
<evidence type="ECO:0000313" key="2">
    <source>
        <dbReference type="EMBL" id="NEV67821.1"/>
    </source>
</evidence>
<reference evidence="2" key="2">
    <citation type="journal article" date="2015" name="Genome Announc.">
        <title>Draft Genome Sequence of Filamentous Marine Cyanobacterium Lyngbya confervoides Strain BDU141951.</title>
        <authorList>
            <person name="Chandrababunaidu M.M."/>
            <person name="Sen D."/>
            <person name="Tripathy S."/>
        </authorList>
    </citation>
    <scope>NUCLEOTIDE SEQUENCE</scope>
    <source>
        <strain evidence="2">BDU141951</strain>
    </source>
</reference>
<sequence length="98" mass="11298">MNPFSPVPPTWSESAVHAYQFGCPRCGANVSESAAVWINRRSPVYTDGHRRKWQEFYQCGECQSAWWAWSSDRPPTEWSGQHDETDEPADITDDPFDF</sequence>
<evidence type="ECO:0000256" key="1">
    <source>
        <dbReference type="SAM" id="MobiDB-lite"/>
    </source>
</evidence>
<gene>
    <name evidence="2" type="ORF">QQ91_011915</name>
</gene>
<dbReference type="AlphaFoldDB" id="A0A0C1YC73"/>